<reference evidence="2 3" key="1">
    <citation type="journal article" date="2016" name="Nat. Commun.">
        <title>Thousands of microbial genomes shed light on interconnected biogeochemical processes in an aquifer system.</title>
        <authorList>
            <person name="Anantharaman K."/>
            <person name="Brown C.T."/>
            <person name="Hug L.A."/>
            <person name="Sharon I."/>
            <person name="Castelle C.J."/>
            <person name="Probst A.J."/>
            <person name="Thomas B.C."/>
            <person name="Singh A."/>
            <person name="Wilkins M.J."/>
            <person name="Karaoz U."/>
            <person name="Brodie E.L."/>
            <person name="Williams K.H."/>
            <person name="Hubbard S.S."/>
            <person name="Banfield J.F."/>
        </authorList>
    </citation>
    <scope>NUCLEOTIDE SEQUENCE [LARGE SCALE GENOMIC DNA]</scope>
</reference>
<feature type="transmembrane region" description="Helical" evidence="1">
    <location>
        <begin position="119"/>
        <end position="140"/>
    </location>
</feature>
<sequence length="563" mass="64344">MKKIALFLWNALIISALLATISLLIVYRYIESQKVASIIIVATVIVFTALTLILLRKFAVQTAKILFSILLGIIAGLASISLFMLTDYPYFFEEKLPLALAIIAFTILILFVFFTWRKLLAGVITLIIILIILFIAVQIGNSIHLKFLESQATLWKQKGWPVDEKEIFPRSASNSLCQDWFTKLDTAINKNKNESFKHNIHELSGGIAIALSKGNELSDLIAKSPLSDNQQWESFLAANPSIIEAMNKCPHIQWFDPEQYKTKPWEIGLPKVLDLLDWVRAIDDYSMILASRDQVEEAKTLCKHIHTAAIKFYIPGQVLTNSFIGVAIDKISAHCYAGIQQITKIPWPAEFRELFKANAKTDPAWITSIFDSQRWYGYRFYQYYGSIGNVPPALAPLSKWQAFNNALLRQDAEYSLNAITAMNEWIKTTPDFENNFYKWHEMHAKENKLIERRSAFTLDWNYIYARMIHRTLIWNLLLAMDDVYLYHQQNNKLPDNAAMLPNPLPMDAFTEQPLHYLKIDETHFIVYSTGPDEIDHKGASIYVSGPLEVSKQQDIGYHVGVGP</sequence>
<organism evidence="2 3">
    <name type="scientific">Candidatus Fischerbacteria bacterium RBG_13_37_8</name>
    <dbReference type="NCBI Taxonomy" id="1817863"/>
    <lineage>
        <taxon>Bacteria</taxon>
        <taxon>Candidatus Fischeribacteriota</taxon>
    </lineage>
</organism>
<protein>
    <submittedName>
        <fullName evidence="2">Uncharacterized protein</fullName>
    </submittedName>
</protein>
<gene>
    <name evidence="2" type="ORF">A2Y62_02060</name>
</gene>
<evidence type="ECO:0000313" key="3">
    <source>
        <dbReference type="Proteomes" id="UP000178943"/>
    </source>
</evidence>
<evidence type="ECO:0000256" key="1">
    <source>
        <dbReference type="SAM" id="Phobius"/>
    </source>
</evidence>
<feature type="transmembrane region" description="Helical" evidence="1">
    <location>
        <begin position="67"/>
        <end position="84"/>
    </location>
</feature>
<keyword evidence="1" id="KW-0812">Transmembrane</keyword>
<feature type="transmembrane region" description="Helical" evidence="1">
    <location>
        <begin position="7"/>
        <end position="30"/>
    </location>
</feature>
<dbReference type="AlphaFoldDB" id="A0A1F5VJT2"/>
<dbReference type="EMBL" id="MFGW01000155">
    <property type="protein sequence ID" value="OGF63654.1"/>
    <property type="molecule type" value="Genomic_DNA"/>
</dbReference>
<comment type="caution">
    <text evidence="2">The sequence shown here is derived from an EMBL/GenBank/DDBJ whole genome shotgun (WGS) entry which is preliminary data.</text>
</comment>
<feature type="transmembrane region" description="Helical" evidence="1">
    <location>
        <begin position="36"/>
        <end position="55"/>
    </location>
</feature>
<proteinExistence type="predicted"/>
<keyword evidence="1" id="KW-0472">Membrane</keyword>
<feature type="transmembrane region" description="Helical" evidence="1">
    <location>
        <begin position="96"/>
        <end position="114"/>
    </location>
</feature>
<name>A0A1F5VJT2_9BACT</name>
<dbReference type="Proteomes" id="UP000178943">
    <property type="component" value="Unassembled WGS sequence"/>
</dbReference>
<accession>A0A1F5VJT2</accession>
<evidence type="ECO:0000313" key="2">
    <source>
        <dbReference type="EMBL" id="OGF63654.1"/>
    </source>
</evidence>
<keyword evidence="1" id="KW-1133">Transmembrane helix</keyword>